<evidence type="ECO:0000256" key="4">
    <source>
        <dbReference type="ARBA" id="ARBA00048941"/>
    </source>
</evidence>
<dbReference type="Proteomes" id="UP001500390">
    <property type="component" value="Unassembled WGS sequence"/>
</dbReference>
<protein>
    <recommendedName>
        <fullName evidence="1">propane 2-monooxygenase</fullName>
        <ecNumber evidence="1">1.14.13.227</ecNumber>
    </recommendedName>
</protein>
<dbReference type="EC" id="1.14.13.227" evidence="1"/>
<reference evidence="6" key="1">
    <citation type="journal article" date="2019" name="Int. J. Syst. Evol. Microbiol.">
        <title>The Global Catalogue of Microorganisms (GCM) 10K type strain sequencing project: providing services to taxonomists for standard genome sequencing and annotation.</title>
        <authorList>
            <consortium name="The Broad Institute Genomics Platform"/>
            <consortium name="The Broad Institute Genome Sequencing Center for Infectious Disease"/>
            <person name="Wu L."/>
            <person name="Ma J."/>
        </authorList>
    </citation>
    <scope>NUCLEOTIDE SEQUENCE [LARGE SCALE GENOMIC DNA]</scope>
    <source>
        <strain evidence="6">JCM 17738</strain>
    </source>
</reference>
<dbReference type="GO" id="GO:0004497">
    <property type="term" value="F:monooxygenase activity"/>
    <property type="evidence" value="ECO:0007669"/>
    <property type="project" value="UniProtKB-KW"/>
</dbReference>
<keyword evidence="3 5" id="KW-0503">Monooxygenase</keyword>
<evidence type="ECO:0000256" key="2">
    <source>
        <dbReference type="ARBA" id="ARBA00023002"/>
    </source>
</evidence>
<sequence length="334" mass="36774">MQYELRTQVIEPPRKTFTHLVERYGDRPASRYEEGSIGIQPKENFHYRPLWDPAHDIYDEAFSAFRLTDPYSFTDPRQYYYAPYVTSRAAMADAVASTLDYLDKRDLLSRMPDAWSALMGELLVPLRHYESGAQMVSCDIARFGFGTTITQCAAYAAFDRIGNAQAVSRIGIALDGGTAALLGEAKTRWVEDAPLQGLRRCMEELFLEKDWGKALIRLDVLDRLVYGLFFGHLDDAAIDAGAGSYSLFAQHQASWFTDQRKWVDALYKAWVADPETGAANKALLVATTTEALAAARAAIAPLAARADELVGAGAAAHVEATATTVRDTVAALTA</sequence>
<proteinExistence type="predicted"/>
<dbReference type="Gene3D" id="1.10.620.20">
    <property type="entry name" value="Ribonucleotide Reductase, subunit A"/>
    <property type="match status" value="1"/>
</dbReference>
<dbReference type="InterPro" id="IPR012348">
    <property type="entry name" value="RNR-like"/>
</dbReference>
<evidence type="ECO:0000256" key="1">
    <source>
        <dbReference type="ARBA" id="ARBA00012710"/>
    </source>
</evidence>
<accession>A0ABP8JQB3</accession>
<keyword evidence="2" id="KW-0560">Oxidoreductase</keyword>
<evidence type="ECO:0000313" key="5">
    <source>
        <dbReference type="EMBL" id="GAA4394440.1"/>
    </source>
</evidence>
<comment type="caution">
    <text evidence="5">The sequence shown here is derived from an EMBL/GenBank/DDBJ whole genome shotgun (WGS) entry which is preliminary data.</text>
</comment>
<gene>
    <name evidence="5" type="ORF">GCM10023153_15520</name>
</gene>
<keyword evidence="6" id="KW-1185">Reference proteome</keyword>
<dbReference type="RefSeq" id="WP_159902255.1">
    <property type="nucleotide sequence ID" value="NZ_BAABFX010000025.1"/>
</dbReference>
<name>A0ABP8JQB3_9MICO</name>
<dbReference type="InterPro" id="IPR003430">
    <property type="entry name" value="Phenol_Hydrox"/>
</dbReference>
<evidence type="ECO:0000313" key="6">
    <source>
        <dbReference type="Proteomes" id="UP001500390"/>
    </source>
</evidence>
<organism evidence="5 6">
    <name type="scientific">Ornithinibacter aureus</name>
    <dbReference type="NCBI Taxonomy" id="622664"/>
    <lineage>
        <taxon>Bacteria</taxon>
        <taxon>Bacillati</taxon>
        <taxon>Actinomycetota</taxon>
        <taxon>Actinomycetes</taxon>
        <taxon>Micrococcales</taxon>
        <taxon>Intrasporangiaceae</taxon>
        <taxon>Ornithinibacter</taxon>
    </lineage>
</organism>
<evidence type="ECO:0000256" key="3">
    <source>
        <dbReference type="ARBA" id="ARBA00023033"/>
    </source>
</evidence>
<dbReference type="InterPro" id="IPR009078">
    <property type="entry name" value="Ferritin-like_SF"/>
</dbReference>
<dbReference type="EMBL" id="BAABFX010000025">
    <property type="protein sequence ID" value="GAA4394440.1"/>
    <property type="molecule type" value="Genomic_DNA"/>
</dbReference>
<comment type="catalytic activity">
    <reaction evidence="4">
        <text>propane + NADH + O2 + H(+) = propan-2-ol + NAD(+) + H2O</text>
        <dbReference type="Rhea" id="RHEA:49992"/>
        <dbReference type="ChEBI" id="CHEBI:15377"/>
        <dbReference type="ChEBI" id="CHEBI:15378"/>
        <dbReference type="ChEBI" id="CHEBI:15379"/>
        <dbReference type="ChEBI" id="CHEBI:17824"/>
        <dbReference type="ChEBI" id="CHEBI:32879"/>
        <dbReference type="ChEBI" id="CHEBI:57540"/>
        <dbReference type="ChEBI" id="CHEBI:57945"/>
        <dbReference type="EC" id="1.14.13.227"/>
    </reaction>
</comment>
<dbReference type="SUPFAM" id="SSF47240">
    <property type="entry name" value="Ferritin-like"/>
    <property type="match status" value="1"/>
</dbReference>
<dbReference type="Pfam" id="PF02332">
    <property type="entry name" value="Phenol_Hydrox"/>
    <property type="match status" value="1"/>
</dbReference>